<evidence type="ECO:0000313" key="2">
    <source>
        <dbReference type="Proteomes" id="UP000642938"/>
    </source>
</evidence>
<sequence>MPEWMAEPEMQLSVTTDWVIGHPIIIRGLNPLPFENTGKIIEFRPENILTYSHLSSISELADISDNYTILEFELMALNEQQTQLLLTLSNFPTAVIRKHFDLYWNGTLPLLKEFAEQTAKV</sequence>
<name>A0ABQ1XFT2_9SPHI</name>
<evidence type="ECO:0000313" key="1">
    <source>
        <dbReference type="EMBL" id="GGG91845.1"/>
    </source>
</evidence>
<keyword evidence="2" id="KW-1185">Reference proteome</keyword>
<dbReference type="Proteomes" id="UP000642938">
    <property type="component" value="Unassembled WGS sequence"/>
</dbReference>
<proteinExistence type="predicted"/>
<dbReference type="Gene3D" id="3.30.530.20">
    <property type="match status" value="1"/>
</dbReference>
<comment type="caution">
    <text evidence="1">The sequence shown here is derived from an EMBL/GenBank/DDBJ whole genome shotgun (WGS) entry which is preliminary data.</text>
</comment>
<dbReference type="SUPFAM" id="SSF55961">
    <property type="entry name" value="Bet v1-like"/>
    <property type="match status" value="1"/>
</dbReference>
<reference evidence="2" key="1">
    <citation type="journal article" date="2019" name="Int. J. Syst. Evol. Microbiol.">
        <title>The Global Catalogue of Microorganisms (GCM) 10K type strain sequencing project: providing services to taxonomists for standard genome sequencing and annotation.</title>
        <authorList>
            <consortium name="The Broad Institute Genomics Platform"/>
            <consortium name="The Broad Institute Genome Sequencing Center for Infectious Disease"/>
            <person name="Wu L."/>
            <person name="Ma J."/>
        </authorList>
    </citation>
    <scope>NUCLEOTIDE SEQUENCE [LARGE SCALE GENOMIC DNA]</scope>
    <source>
        <strain evidence="2">CGMCC 1.15287</strain>
    </source>
</reference>
<protein>
    <recommendedName>
        <fullName evidence="3">Activator of Hsp90 ATPase homolog 1-like protein</fullName>
    </recommendedName>
</protein>
<dbReference type="EMBL" id="BMHZ01000001">
    <property type="protein sequence ID" value="GGG91845.1"/>
    <property type="molecule type" value="Genomic_DNA"/>
</dbReference>
<evidence type="ECO:0008006" key="3">
    <source>
        <dbReference type="Google" id="ProtNLM"/>
    </source>
</evidence>
<accession>A0ABQ1XFT2</accession>
<organism evidence="1 2">
    <name type="scientific">Pedobacter zeae</name>
    <dbReference type="NCBI Taxonomy" id="1737356"/>
    <lineage>
        <taxon>Bacteria</taxon>
        <taxon>Pseudomonadati</taxon>
        <taxon>Bacteroidota</taxon>
        <taxon>Sphingobacteriia</taxon>
        <taxon>Sphingobacteriales</taxon>
        <taxon>Sphingobacteriaceae</taxon>
        <taxon>Pedobacter</taxon>
    </lineage>
</organism>
<gene>
    <name evidence="1" type="ORF">GCM10007422_00990</name>
</gene>
<dbReference type="InterPro" id="IPR023393">
    <property type="entry name" value="START-like_dom_sf"/>
</dbReference>